<name>A0A6C0KEK4_9ZZZZ</name>
<dbReference type="EMBL" id="MN740850">
    <property type="protein sequence ID" value="QHU15120.1"/>
    <property type="molecule type" value="Genomic_DNA"/>
</dbReference>
<accession>A0A6C0KEK4</accession>
<proteinExistence type="predicted"/>
<dbReference type="AlphaFoldDB" id="A0A6C0KEK4"/>
<evidence type="ECO:0000313" key="1">
    <source>
        <dbReference type="EMBL" id="QHU15120.1"/>
    </source>
</evidence>
<organism evidence="1">
    <name type="scientific">viral metagenome</name>
    <dbReference type="NCBI Taxonomy" id="1070528"/>
    <lineage>
        <taxon>unclassified sequences</taxon>
        <taxon>metagenomes</taxon>
        <taxon>organismal metagenomes</taxon>
    </lineage>
</organism>
<protein>
    <submittedName>
        <fullName evidence="1">Uncharacterized protein</fullName>
    </submittedName>
</protein>
<sequence length="64" mass="7413">MSTVVIPLENPNELDDGWGQYVIIDMKEEPVSNLGYVTTSLIDLEEENLKESIDEYYNYYCTIC</sequence>
<reference evidence="1" key="1">
    <citation type="journal article" date="2020" name="Nature">
        <title>Giant virus diversity and host interactions through global metagenomics.</title>
        <authorList>
            <person name="Schulz F."/>
            <person name="Roux S."/>
            <person name="Paez-Espino D."/>
            <person name="Jungbluth S."/>
            <person name="Walsh D.A."/>
            <person name="Denef V.J."/>
            <person name="McMahon K.D."/>
            <person name="Konstantinidis K.T."/>
            <person name="Eloe-Fadrosh E.A."/>
            <person name="Kyrpides N.C."/>
            <person name="Woyke T."/>
        </authorList>
    </citation>
    <scope>NUCLEOTIDE SEQUENCE</scope>
    <source>
        <strain evidence="1">GVMAG-S-1102244-55</strain>
    </source>
</reference>